<evidence type="ECO:0000259" key="20">
    <source>
        <dbReference type="Pfam" id="PF06444"/>
    </source>
</evidence>
<evidence type="ECO:0000256" key="16">
    <source>
        <dbReference type="ARBA" id="ARBA00023136"/>
    </source>
</evidence>
<evidence type="ECO:0000256" key="8">
    <source>
        <dbReference type="ARBA" id="ARBA00022692"/>
    </source>
</evidence>
<dbReference type="InterPro" id="IPR001750">
    <property type="entry name" value="ND/Mrp_TM"/>
</dbReference>
<feature type="transmembrane region" description="Helical" evidence="18">
    <location>
        <begin position="91"/>
        <end position="114"/>
    </location>
</feature>
<dbReference type="Pfam" id="PF06444">
    <property type="entry name" value="NADH_dehy_S2_C"/>
    <property type="match status" value="1"/>
</dbReference>
<evidence type="ECO:0000256" key="18">
    <source>
        <dbReference type="RuleBase" id="RU003403"/>
    </source>
</evidence>
<proteinExistence type="inferred from homology"/>
<gene>
    <name evidence="21" type="primary">ND2</name>
</gene>
<feature type="domain" description="NADH dehydrogenase subunit 2 C-terminal" evidence="20">
    <location>
        <begin position="286"/>
        <end position="337"/>
    </location>
</feature>
<dbReference type="GO" id="GO:0005743">
    <property type="term" value="C:mitochondrial inner membrane"/>
    <property type="evidence" value="ECO:0007669"/>
    <property type="project" value="UniProtKB-SubCell"/>
</dbReference>
<keyword evidence="11 18" id="KW-0249">Electron transport</keyword>
<dbReference type="EMBL" id="MW837766">
    <property type="protein sequence ID" value="UDE16191.1"/>
    <property type="molecule type" value="Genomic_DNA"/>
</dbReference>
<evidence type="ECO:0000256" key="15">
    <source>
        <dbReference type="ARBA" id="ARBA00023128"/>
    </source>
</evidence>
<sequence>MVKNSYKSLFLISLISGSLLTISSSSWFGAWMGLEINLLSFIPLMIGSNNLFSAEAALKYFLTQALASSILLFSIVMFFMLNNWMSSNFSIFSSLLISSTLFLKSGAAPFHFWFPSVMEGLTWSNCVILMTWQKIAPLMLISYCLNSYFFYFIIFCSIIFGSLTGLNQTSMRKLMAFSSINHLGWLIAGMLYSENLWFSYFLFYSFLSITVVFLLNNFKIFNLMQLFSFFKFNAVEKFLIFTPFLSLGGLPPFLGFFPKWLVIQSLLDMNLIFILLMMVFFTLITLFFYLRICYSAFMLNHNEINWNYKKNFYNKNFFYCLIFNFFSIFGLFLISLFFFII</sequence>
<comment type="function">
    <text evidence="18">Core subunit of the mitochondrial membrane respiratory chain NADH dehydrogenase (Complex I) which catalyzes electron transfer from NADH through the respiratory chain, using ubiquinone as an electron acceptor. Essential for the catalytic activity and assembly of complex I.</text>
</comment>
<dbReference type="PRINTS" id="PR01436">
    <property type="entry name" value="NADHDHGNASE2"/>
</dbReference>
<keyword evidence="15 18" id="KW-0496">Mitochondrion</keyword>
<dbReference type="AlphaFoldDB" id="A0A8K2APM7"/>
<dbReference type="InterPro" id="IPR003917">
    <property type="entry name" value="NADH_UbQ_OxRdtase_chain2"/>
</dbReference>
<keyword evidence="9 18" id="KW-0999">Mitochondrion inner membrane</keyword>
<dbReference type="Pfam" id="PF00361">
    <property type="entry name" value="Proton_antipo_M"/>
    <property type="match status" value="1"/>
</dbReference>
<dbReference type="GeneID" id="68683189"/>
<dbReference type="PANTHER" id="PTHR46552:SF1">
    <property type="entry name" value="NADH-UBIQUINONE OXIDOREDUCTASE CHAIN 2"/>
    <property type="match status" value="1"/>
</dbReference>
<evidence type="ECO:0000256" key="10">
    <source>
        <dbReference type="ARBA" id="ARBA00022967"/>
    </source>
</evidence>
<evidence type="ECO:0000256" key="17">
    <source>
        <dbReference type="ARBA" id="ARBA00049551"/>
    </source>
</evidence>
<evidence type="ECO:0000256" key="2">
    <source>
        <dbReference type="ARBA" id="ARBA00004448"/>
    </source>
</evidence>
<comment type="similarity">
    <text evidence="3 18">Belongs to the complex I subunit 2 family.</text>
</comment>
<feature type="transmembrane region" description="Helical" evidence="18">
    <location>
        <begin position="317"/>
        <end position="340"/>
    </location>
</feature>
<evidence type="ECO:0000256" key="14">
    <source>
        <dbReference type="ARBA" id="ARBA00023075"/>
    </source>
</evidence>
<evidence type="ECO:0000256" key="12">
    <source>
        <dbReference type="ARBA" id="ARBA00022989"/>
    </source>
</evidence>
<evidence type="ECO:0000259" key="19">
    <source>
        <dbReference type="Pfam" id="PF00361"/>
    </source>
</evidence>
<evidence type="ECO:0000256" key="4">
    <source>
        <dbReference type="ARBA" id="ARBA00012944"/>
    </source>
</evidence>
<dbReference type="GO" id="GO:0006120">
    <property type="term" value="P:mitochondrial electron transport, NADH to ubiquinone"/>
    <property type="evidence" value="ECO:0007669"/>
    <property type="project" value="InterPro"/>
</dbReference>
<protein>
    <recommendedName>
        <fullName evidence="5 18">NADH-ubiquinone oxidoreductase chain 2</fullName>
        <ecNumber evidence="4 18">7.1.1.2</ecNumber>
    </recommendedName>
</protein>
<dbReference type="CTD" id="4536"/>
<feature type="transmembrane region" description="Helical" evidence="18">
    <location>
        <begin position="60"/>
        <end position="79"/>
    </location>
</feature>
<evidence type="ECO:0000256" key="9">
    <source>
        <dbReference type="ARBA" id="ARBA00022792"/>
    </source>
</evidence>
<evidence type="ECO:0000256" key="13">
    <source>
        <dbReference type="ARBA" id="ARBA00023027"/>
    </source>
</evidence>
<evidence type="ECO:0000256" key="5">
    <source>
        <dbReference type="ARBA" id="ARBA00021008"/>
    </source>
</evidence>
<keyword evidence="16 18" id="KW-0472">Membrane</keyword>
<dbReference type="RefSeq" id="YP_010227865.1">
    <property type="nucleotide sequence ID" value="NC_059070.1"/>
</dbReference>
<comment type="catalytic activity">
    <reaction evidence="17 18">
        <text>a ubiquinone + NADH + 5 H(+)(in) = a ubiquinol + NAD(+) + 4 H(+)(out)</text>
        <dbReference type="Rhea" id="RHEA:29091"/>
        <dbReference type="Rhea" id="RHEA-COMP:9565"/>
        <dbReference type="Rhea" id="RHEA-COMP:9566"/>
        <dbReference type="ChEBI" id="CHEBI:15378"/>
        <dbReference type="ChEBI" id="CHEBI:16389"/>
        <dbReference type="ChEBI" id="CHEBI:17976"/>
        <dbReference type="ChEBI" id="CHEBI:57540"/>
        <dbReference type="ChEBI" id="CHEBI:57945"/>
        <dbReference type="EC" id="7.1.1.2"/>
    </reaction>
</comment>
<feature type="transmembrane region" description="Helical" evidence="18">
    <location>
        <begin position="269"/>
        <end position="290"/>
    </location>
</feature>
<reference evidence="21" key="1">
    <citation type="submission" date="2021-03" db="EMBL/GenBank/DDBJ databases">
        <title>Mitogenomes provide new insights into the evolutionary history of #Prodiamesinae (Diptera: Chironomidae)#.</title>
        <authorList>
            <person name="Lin X.-L."/>
            <person name="Zhao Y.-M."/>
            <person name="Yan L.-P."/>
            <person name="Bu W.-J."/>
            <person name="Wang X.-H."/>
            <person name="Zheng C.-G."/>
        </authorList>
    </citation>
    <scope>NUCLEOTIDE SEQUENCE</scope>
</reference>
<accession>A0A8K2APM7</accession>
<evidence type="ECO:0000256" key="1">
    <source>
        <dbReference type="ARBA" id="ARBA00003257"/>
    </source>
</evidence>
<dbReference type="EC" id="7.1.1.2" evidence="4 18"/>
<dbReference type="PANTHER" id="PTHR46552">
    <property type="entry name" value="NADH-UBIQUINONE OXIDOREDUCTASE CHAIN 2"/>
    <property type="match status" value="1"/>
</dbReference>
<keyword evidence="12 18" id="KW-1133">Transmembrane helix</keyword>
<keyword evidence="14 18" id="KW-0830">Ubiquinone</keyword>
<evidence type="ECO:0000256" key="6">
    <source>
        <dbReference type="ARBA" id="ARBA00022448"/>
    </source>
</evidence>
<name>A0A8K2APM7_9DIPT</name>
<dbReference type="InterPro" id="IPR010933">
    <property type="entry name" value="NADH_DH_su2_C"/>
</dbReference>
<keyword evidence="8 18" id="KW-0812">Transmembrane</keyword>
<feature type="transmembrane region" description="Helical" evidence="18">
    <location>
        <begin position="198"/>
        <end position="218"/>
    </location>
</feature>
<evidence type="ECO:0000313" key="21">
    <source>
        <dbReference type="EMBL" id="UDE16191.1"/>
    </source>
</evidence>
<keyword evidence="10 18" id="KW-1278">Translocase</keyword>
<dbReference type="GO" id="GO:0008137">
    <property type="term" value="F:NADH dehydrogenase (ubiquinone) activity"/>
    <property type="evidence" value="ECO:0007669"/>
    <property type="project" value="UniProtKB-EC"/>
</dbReference>
<keyword evidence="13 18" id="KW-0520">NAD</keyword>
<feature type="transmembrane region" description="Helical" evidence="18">
    <location>
        <begin position="148"/>
        <end position="167"/>
    </location>
</feature>
<evidence type="ECO:0000256" key="11">
    <source>
        <dbReference type="ARBA" id="ARBA00022982"/>
    </source>
</evidence>
<organism evidence="21">
    <name type="scientific">Propsilocerus taihuensis</name>
    <dbReference type="NCBI Taxonomy" id="2789523"/>
    <lineage>
        <taxon>Eukaryota</taxon>
        <taxon>Metazoa</taxon>
        <taxon>Ecdysozoa</taxon>
        <taxon>Arthropoda</taxon>
        <taxon>Hexapoda</taxon>
        <taxon>Insecta</taxon>
        <taxon>Pterygota</taxon>
        <taxon>Neoptera</taxon>
        <taxon>Endopterygota</taxon>
        <taxon>Diptera</taxon>
        <taxon>Nematocera</taxon>
        <taxon>Chironomoidea</taxon>
        <taxon>Chironomidae</taxon>
        <taxon>Propsilocerus</taxon>
    </lineage>
</organism>
<comment type="function">
    <text evidence="1">Core subunit of the mitochondrial membrane respiratory chain NADH dehydrogenase (Complex I) that is believed to belong to the minimal assembly required for catalysis. Complex I functions in the transfer of electrons from NADH to the respiratory chain. The immediate electron acceptor for the enzyme is believed to be ubiquinone.</text>
</comment>
<geneLocation type="mitochondrion" evidence="21"/>
<feature type="transmembrane region" description="Helical" evidence="18">
    <location>
        <begin position="174"/>
        <end position="192"/>
    </location>
</feature>
<evidence type="ECO:0000256" key="3">
    <source>
        <dbReference type="ARBA" id="ARBA00007012"/>
    </source>
</evidence>
<dbReference type="InterPro" id="IPR050175">
    <property type="entry name" value="Complex_I_Subunit_2"/>
</dbReference>
<comment type="subcellular location">
    <subcellularLocation>
        <location evidence="2 18">Mitochondrion inner membrane</location>
        <topology evidence="2 18">Multi-pass membrane protein</topology>
    </subcellularLocation>
</comment>
<feature type="domain" description="NADH:quinone oxidoreductase/Mrp antiporter transmembrane" evidence="19">
    <location>
        <begin position="24"/>
        <end position="285"/>
    </location>
</feature>
<evidence type="ECO:0000256" key="7">
    <source>
        <dbReference type="ARBA" id="ARBA00022660"/>
    </source>
</evidence>
<keyword evidence="6" id="KW-0813">Transport</keyword>
<keyword evidence="7 18" id="KW-0679">Respiratory chain</keyword>
<feature type="transmembrane region" description="Helical" evidence="18">
    <location>
        <begin position="238"/>
        <end position="257"/>
    </location>
</feature>